<keyword evidence="2" id="KW-0812">Transmembrane</keyword>
<evidence type="ECO:0000256" key="4">
    <source>
        <dbReference type="ARBA" id="ARBA00023136"/>
    </source>
</evidence>
<dbReference type="GO" id="GO:0016020">
    <property type="term" value="C:membrane"/>
    <property type="evidence" value="ECO:0007669"/>
    <property type="project" value="UniProtKB-SubCell"/>
</dbReference>
<name>A0A6G1D0S7_9ORYZ</name>
<protein>
    <recommendedName>
        <fullName evidence="5">DEX1 C-terminal domain-containing protein</fullName>
    </recommendedName>
</protein>
<feature type="domain" description="DEX1 C-terminal" evidence="5">
    <location>
        <begin position="20"/>
        <end position="77"/>
    </location>
</feature>
<keyword evidence="4" id="KW-0472">Membrane</keyword>
<evidence type="ECO:0000259" key="5">
    <source>
        <dbReference type="Pfam" id="PF23722"/>
    </source>
</evidence>
<reference evidence="6 7" key="1">
    <citation type="submission" date="2019-11" db="EMBL/GenBank/DDBJ databases">
        <title>Whole genome sequence of Oryza granulata.</title>
        <authorList>
            <person name="Li W."/>
        </authorList>
    </citation>
    <scope>NUCLEOTIDE SEQUENCE [LARGE SCALE GENOMIC DNA]</scope>
    <source>
        <strain evidence="7">cv. Menghai</strain>
        <tissue evidence="6">Leaf</tissue>
    </source>
</reference>
<keyword evidence="3" id="KW-1133">Transmembrane helix</keyword>
<accession>A0A6G1D0S7</accession>
<comment type="subcellular location">
    <subcellularLocation>
        <location evidence="1">Membrane</location>
        <topology evidence="1">Single-pass membrane protein</topology>
    </subcellularLocation>
</comment>
<organism evidence="6 7">
    <name type="scientific">Oryza meyeriana var. granulata</name>
    <dbReference type="NCBI Taxonomy" id="110450"/>
    <lineage>
        <taxon>Eukaryota</taxon>
        <taxon>Viridiplantae</taxon>
        <taxon>Streptophyta</taxon>
        <taxon>Embryophyta</taxon>
        <taxon>Tracheophyta</taxon>
        <taxon>Spermatophyta</taxon>
        <taxon>Magnoliopsida</taxon>
        <taxon>Liliopsida</taxon>
        <taxon>Poales</taxon>
        <taxon>Poaceae</taxon>
        <taxon>BOP clade</taxon>
        <taxon>Oryzoideae</taxon>
        <taxon>Oryzeae</taxon>
        <taxon>Oryzinae</taxon>
        <taxon>Oryza</taxon>
        <taxon>Oryza meyeriana</taxon>
    </lineage>
</organism>
<evidence type="ECO:0000256" key="3">
    <source>
        <dbReference type="ARBA" id="ARBA00022989"/>
    </source>
</evidence>
<dbReference type="Pfam" id="PF23722">
    <property type="entry name" value="Beta-sand_DEX1"/>
    <property type="match status" value="1"/>
</dbReference>
<dbReference type="OrthoDB" id="200924at2759"/>
<dbReference type="InterPro" id="IPR045232">
    <property type="entry name" value="FAM234"/>
</dbReference>
<sequence>EWRSSNQGRNNAAYRYNREGIYVKHGFRTFRDEEGKHFWVEFEIVDKYRVPYGNQAPYNVTVYSVILNSRLMDKPNIFTNILCFIVGF</sequence>
<comment type="caution">
    <text evidence="6">The sequence shown here is derived from an EMBL/GenBank/DDBJ whole genome shotgun (WGS) entry which is preliminary data.</text>
</comment>
<gene>
    <name evidence="6" type="ORF">E2562_011467</name>
</gene>
<dbReference type="Proteomes" id="UP000479710">
    <property type="component" value="Unassembled WGS sequence"/>
</dbReference>
<evidence type="ECO:0000313" key="7">
    <source>
        <dbReference type="Proteomes" id="UP000479710"/>
    </source>
</evidence>
<dbReference type="PANTHER" id="PTHR21419">
    <property type="match status" value="1"/>
</dbReference>
<keyword evidence="7" id="KW-1185">Reference proteome</keyword>
<dbReference type="AlphaFoldDB" id="A0A6G1D0S7"/>
<dbReference type="EMBL" id="SPHZ02000007">
    <property type="protein sequence ID" value="KAF0906475.1"/>
    <property type="molecule type" value="Genomic_DNA"/>
</dbReference>
<evidence type="ECO:0000256" key="1">
    <source>
        <dbReference type="ARBA" id="ARBA00004167"/>
    </source>
</evidence>
<evidence type="ECO:0000256" key="2">
    <source>
        <dbReference type="ARBA" id="ARBA00022692"/>
    </source>
</evidence>
<evidence type="ECO:0000313" key="6">
    <source>
        <dbReference type="EMBL" id="KAF0906475.1"/>
    </source>
</evidence>
<proteinExistence type="predicted"/>
<dbReference type="InterPro" id="IPR056376">
    <property type="entry name" value="DEX1_C"/>
</dbReference>
<dbReference type="PANTHER" id="PTHR21419:SF23">
    <property type="entry name" value="PROTEIN DEFECTIVE IN EXINE FORMATION 1"/>
    <property type="match status" value="1"/>
</dbReference>
<feature type="non-terminal residue" evidence="6">
    <location>
        <position position="1"/>
    </location>
</feature>